<dbReference type="Proteomes" id="UP000018837">
    <property type="component" value="Unassembled WGS sequence"/>
</dbReference>
<dbReference type="AlphaFoldDB" id="W2C4V5"/>
<organism evidence="1 2">
    <name type="scientific">Tannerella sp. oral taxon BU063 isolate Cell 2</name>
    <dbReference type="NCBI Taxonomy" id="1411148"/>
    <lineage>
        <taxon>Bacteria</taxon>
        <taxon>Pseudomonadati</taxon>
        <taxon>Bacteroidota</taxon>
        <taxon>Bacteroidia</taxon>
        <taxon>Bacteroidales</taxon>
        <taxon>Tannerellaceae</taxon>
        <taxon>Tannerella</taxon>
    </lineage>
</organism>
<sequence length="226" mass="25960">MEKEQGHCDFFMFENKKGEWQVEVDCTRSADGKEVQKLFSQFVDKETIRISSLNIDTLSDKQTVGFFDTLIDYGITDDWRFEDVIALTFRRGRESKDEEENVDDDSTQEIKNATILSGIRQAILEGGGLREDAFVKQFEENGCIFTAMTFEFSHKTIPEVIHIRAEFKGSPKVFEVSIVDSFETKGPDAKREVSSLPLKKNLEIRSAFWNQARRIFAEVVSEKNDS</sequence>
<gene>
    <name evidence="1" type="ORF">N425_05450</name>
</gene>
<protein>
    <submittedName>
        <fullName evidence="1">Uncharacterized protein</fullName>
    </submittedName>
</protein>
<evidence type="ECO:0000313" key="1">
    <source>
        <dbReference type="EMBL" id="ETK02244.1"/>
    </source>
</evidence>
<reference evidence="1 2" key="1">
    <citation type="submission" date="2013-11" db="EMBL/GenBank/DDBJ databases">
        <title>Single cell genomics of uncultured Tannerella BU063 (oral taxon 286).</title>
        <authorList>
            <person name="Beall C.J."/>
            <person name="Campbell A.G."/>
            <person name="Griffen A.L."/>
            <person name="Podar M."/>
            <person name="Leys E.J."/>
        </authorList>
    </citation>
    <scope>NUCLEOTIDE SEQUENCE [LARGE SCALE GENOMIC DNA]</scope>
    <source>
        <strain evidence="1">Cell 2</strain>
    </source>
</reference>
<evidence type="ECO:0000313" key="2">
    <source>
        <dbReference type="Proteomes" id="UP000018837"/>
    </source>
</evidence>
<name>W2C4V5_9BACT</name>
<accession>W2C4V5</accession>
<dbReference type="PATRIC" id="fig|1411148.3.peg.788"/>
<comment type="caution">
    <text evidence="1">The sequence shown here is derived from an EMBL/GenBank/DDBJ whole genome shotgun (WGS) entry which is preliminary data.</text>
</comment>
<proteinExistence type="predicted"/>
<dbReference type="EMBL" id="AYUF01000384">
    <property type="protein sequence ID" value="ETK02244.1"/>
    <property type="molecule type" value="Genomic_DNA"/>
</dbReference>